<name>A0A5J4NQH1_9TREM</name>
<protein>
    <submittedName>
        <fullName evidence="1">Uncharacterized protein</fullName>
    </submittedName>
</protein>
<proteinExistence type="predicted"/>
<sequence length="681" mass="76513">MANSVDETMNLLSKLQAGLCSTPTSGPTDLFPSRQDWMDVLHVFAESDEIQKRRIVHALDAVLSDPFLTNSSGLELFIPVLFETLLVKNELLSEEGTIFRLLTRITHSNRLVDYAGSLGPVLVASAKFMCTHSIDIMSDLTFVDAIISYAAIKRVNISTRIEELLDFFSGKCAEVRRQDFFDAQLSILQCFVEPFHAYVRHMETHAHLFQTDVLSAAYCITAIVPARMAPVVCEVSHRMSANKPLSLMQNPMCRYAVFELSSAMSRFSANSLSWLTDLCMSWKPMGEPFAVWMTSLIVELHVLLPRASPTCLHSSEISGRCQPAIGFENFARLDSSKSNDRLLELCSSLFRLGVEQMLHRGTTDDDLSACVLANYLEDQAASSIWLQLCDLTDCFKHSFGSLCQEIPRLLRDHPTESSNISATENPTVLQATWLLPPYLTWLDVYYQTHCQNQCDQKPALDRLCERLITEDLSPVCDILWPLLCALLSDGSPRHTDEHIVICLSKLASLTRLFDEPKVSRLSYKFDDQTFGEILLSWVGSSWSLLFKWDNRTVLSSALYLINCTLRRAGHEPRLLCNGDMLSTLLSRLPNPKKSSTAEFELYTETLIFCLYQLTHSLSSSQISQHGNGSDARLLELLNGALCKAERYALLLDSPSLAGSTSSVRDHLREAIEKAFRIRSFV</sequence>
<dbReference type="EMBL" id="QNGE01001386">
    <property type="protein sequence ID" value="KAA3677679.1"/>
    <property type="molecule type" value="Genomic_DNA"/>
</dbReference>
<reference evidence="1 2" key="1">
    <citation type="journal article" date="2019" name="Gigascience">
        <title>Whole-genome sequence of the oriental lung fluke Paragonimus westermani.</title>
        <authorList>
            <person name="Oey H."/>
            <person name="Zakrzewski M."/>
            <person name="Narain K."/>
            <person name="Devi K.R."/>
            <person name="Agatsuma T."/>
            <person name="Nawaratna S."/>
            <person name="Gobert G.N."/>
            <person name="Jones M.K."/>
            <person name="Ragan M.A."/>
            <person name="McManus D.P."/>
            <person name="Krause L."/>
        </authorList>
    </citation>
    <scope>NUCLEOTIDE SEQUENCE [LARGE SCALE GENOMIC DNA]</scope>
    <source>
        <strain evidence="1 2">IND2009</strain>
    </source>
</reference>
<organism evidence="1 2">
    <name type="scientific">Paragonimus westermani</name>
    <dbReference type="NCBI Taxonomy" id="34504"/>
    <lineage>
        <taxon>Eukaryota</taxon>
        <taxon>Metazoa</taxon>
        <taxon>Spiralia</taxon>
        <taxon>Lophotrochozoa</taxon>
        <taxon>Platyhelminthes</taxon>
        <taxon>Trematoda</taxon>
        <taxon>Digenea</taxon>
        <taxon>Plagiorchiida</taxon>
        <taxon>Troglotremata</taxon>
        <taxon>Troglotrematidae</taxon>
        <taxon>Paragonimus</taxon>
    </lineage>
</organism>
<keyword evidence="2" id="KW-1185">Reference proteome</keyword>
<dbReference type="AlphaFoldDB" id="A0A5J4NQH1"/>
<gene>
    <name evidence="1" type="ORF">DEA37_0011028</name>
</gene>
<accession>A0A5J4NQH1</accession>
<evidence type="ECO:0000313" key="1">
    <source>
        <dbReference type="EMBL" id="KAA3677679.1"/>
    </source>
</evidence>
<evidence type="ECO:0000313" key="2">
    <source>
        <dbReference type="Proteomes" id="UP000324629"/>
    </source>
</evidence>
<dbReference type="Proteomes" id="UP000324629">
    <property type="component" value="Unassembled WGS sequence"/>
</dbReference>
<comment type="caution">
    <text evidence="1">The sequence shown here is derived from an EMBL/GenBank/DDBJ whole genome shotgun (WGS) entry which is preliminary data.</text>
</comment>